<evidence type="ECO:0000313" key="5">
    <source>
        <dbReference type="EnsemblPlants" id="OMERI02G00350.1"/>
    </source>
</evidence>
<dbReference type="PANTHER" id="PTHR11071:SF561">
    <property type="entry name" value="PEPTIDYL-PROLYL CIS-TRANS ISOMERASE D-RELATED"/>
    <property type="match status" value="1"/>
</dbReference>
<evidence type="ECO:0000313" key="6">
    <source>
        <dbReference type="Proteomes" id="UP000008021"/>
    </source>
</evidence>
<dbReference type="AlphaFoldDB" id="A0A0E0CDT0"/>
<comment type="function">
    <text evidence="2">PPIases accelerate the folding of proteins. It catalyzes the cis-trans isomerization of proline imidic peptide bonds in oligopeptides.</text>
</comment>
<keyword evidence="2" id="KW-0697">Rotamase</keyword>
<comment type="similarity">
    <text evidence="1 2">Belongs to the cyclophilin-type PPIase family.</text>
</comment>
<sequence>MELYADLVPLTAENFRALYTKKPLHYKCFVFHRIIPGYMWKGGDFVKDNGTGGEFICGDTFPMRTSCFHTTARGYPTAPPKTTSHSIPACPGSMATTSSSAVSSPASTTSRPSKRR</sequence>
<dbReference type="STRING" id="40149.A0A0E0CDT0"/>
<evidence type="ECO:0000256" key="3">
    <source>
        <dbReference type="SAM" id="MobiDB-lite"/>
    </source>
</evidence>
<organism evidence="5">
    <name type="scientific">Oryza meridionalis</name>
    <dbReference type="NCBI Taxonomy" id="40149"/>
    <lineage>
        <taxon>Eukaryota</taxon>
        <taxon>Viridiplantae</taxon>
        <taxon>Streptophyta</taxon>
        <taxon>Embryophyta</taxon>
        <taxon>Tracheophyta</taxon>
        <taxon>Spermatophyta</taxon>
        <taxon>Magnoliopsida</taxon>
        <taxon>Liliopsida</taxon>
        <taxon>Poales</taxon>
        <taxon>Poaceae</taxon>
        <taxon>BOP clade</taxon>
        <taxon>Oryzoideae</taxon>
        <taxon>Oryzeae</taxon>
        <taxon>Oryzinae</taxon>
        <taxon>Oryza</taxon>
    </lineage>
</organism>
<dbReference type="GO" id="GO:0006457">
    <property type="term" value="P:protein folding"/>
    <property type="evidence" value="ECO:0007669"/>
    <property type="project" value="TreeGrafter"/>
</dbReference>
<dbReference type="InterPro" id="IPR029000">
    <property type="entry name" value="Cyclophilin-like_dom_sf"/>
</dbReference>
<dbReference type="EC" id="5.2.1.8" evidence="2"/>
<dbReference type="Proteomes" id="UP000008021">
    <property type="component" value="Chromosome 2"/>
</dbReference>
<dbReference type="SUPFAM" id="SSF50891">
    <property type="entry name" value="Cyclophilin-like"/>
    <property type="match status" value="1"/>
</dbReference>
<dbReference type="Gramene" id="OMERI02G00350.1">
    <property type="protein sequence ID" value="OMERI02G00350.1"/>
    <property type="gene ID" value="OMERI02G00350"/>
</dbReference>
<dbReference type="GO" id="GO:0005737">
    <property type="term" value="C:cytoplasm"/>
    <property type="evidence" value="ECO:0007669"/>
    <property type="project" value="TreeGrafter"/>
</dbReference>
<proteinExistence type="inferred from homology"/>
<dbReference type="Gene3D" id="2.40.100.10">
    <property type="entry name" value="Cyclophilin-like"/>
    <property type="match status" value="1"/>
</dbReference>
<feature type="region of interest" description="Disordered" evidence="3">
    <location>
        <begin position="78"/>
        <end position="116"/>
    </location>
</feature>
<comment type="catalytic activity">
    <reaction evidence="2">
        <text>[protein]-peptidylproline (omega=180) = [protein]-peptidylproline (omega=0)</text>
        <dbReference type="Rhea" id="RHEA:16237"/>
        <dbReference type="Rhea" id="RHEA-COMP:10747"/>
        <dbReference type="Rhea" id="RHEA-COMP:10748"/>
        <dbReference type="ChEBI" id="CHEBI:83833"/>
        <dbReference type="ChEBI" id="CHEBI:83834"/>
        <dbReference type="EC" id="5.2.1.8"/>
    </reaction>
</comment>
<keyword evidence="2" id="KW-0413">Isomerase</keyword>
<accession>A0A0E0CDT0</accession>
<dbReference type="eggNOG" id="KOG0865">
    <property type="taxonomic scope" value="Eukaryota"/>
</dbReference>
<reference evidence="5" key="2">
    <citation type="submission" date="2018-05" db="EMBL/GenBank/DDBJ databases">
        <title>OmerRS3 (Oryza meridionalis Reference Sequence Version 3).</title>
        <authorList>
            <person name="Zhang J."/>
            <person name="Kudrna D."/>
            <person name="Lee S."/>
            <person name="Talag J."/>
            <person name="Welchert J."/>
            <person name="Wing R.A."/>
        </authorList>
    </citation>
    <scope>NUCLEOTIDE SEQUENCE [LARGE SCALE GENOMIC DNA]</scope>
    <source>
        <strain evidence="5">cv. OR44</strain>
    </source>
</reference>
<dbReference type="PROSITE" id="PS50072">
    <property type="entry name" value="CSA_PPIASE_2"/>
    <property type="match status" value="1"/>
</dbReference>
<keyword evidence="6" id="KW-1185">Reference proteome</keyword>
<dbReference type="HOGENOM" id="CLU_2100799_0_0_1"/>
<dbReference type="GO" id="GO:0016018">
    <property type="term" value="F:cyclosporin A binding"/>
    <property type="evidence" value="ECO:0007669"/>
    <property type="project" value="TreeGrafter"/>
</dbReference>
<dbReference type="InterPro" id="IPR002130">
    <property type="entry name" value="Cyclophilin-type_PPIase_dom"/>
</dbReference>
<feature type="compositionally biased region" description="Low complexity" evidence="3">
    <location>
        <begin position="93"/>
        <end position="116"/>
    </location>
</feature>
<evidence type="ECO:0000256" key="2">
    <source>
        <dbReference type="RuleBase" id="RU363019"/>
    </source>
</evidence>
<reference evidence="5" key="1">
    <citation type="submission" date="2015-04" db="UniProtKB">
        <authorList>
            <consortium name="EnsemblPlants"/>
        </authorList>
    </citation>
    <scope>IDENTIFICATION</scope>
</reference>
<evidence type="ECO:0000259" key="4">
    <source>
        <dbReference type="PROSITE" id="PS50072"/>
    </source>
</evidence>
<dbReference type="GO" id="GO:0003755">
    <property type="term" value="F:peptidyl-prolyl cis-trans isomerase activity"/>
    <property type="evidence" value="ECO:0007669"/>
    <property type="project" value="UniProtKB-UniRule"/>
</dbReference>
<protein>
    <recommendedName>
        <fullName evidence="2">Peptidyl-prolyl cis-trans isomerase</fullName>
        <shortName evidence="2">PPIase</shortName>
        <ecNumber evidence="2">5.2.1.8</ecNumber>
    </recommendedName>
</protein>
<dbReference type="PANTHER" id="PTHR11071">
    <property type="entry name" value="PEPTIDYL-PROLYL CIS-TRANS ISOMERASE"/>
    <property type="match status" value="1"/>
</dbReference>
<dbReference type="PRINTS" id="PR00153">
    <property type="entry name" value="CSAPPISMRASE"/>
</dbReference>
<name>A0A0E0CDT0_9ORYZ</name>
<feature type="domain" description="PPIase cyclophilin-type" evidence="4">
    <location>
        <begin position="1"/>
        <end position="62"/>
    </location>
</feature>
<evidence type="ECO:0000256" key="1">
    <source>
        <dbReference type="ARBA" id="ARBA00007365"/>
    </source>
</evidence>
<dbReference type="EnsemblPlants" id="OMERI02G00350.1">
    <property type="protein sequence ID" value="OMERI02G00350.1"/>
    <property type="gene ID" value="OMERI02G00350"/>
</dbReference>
<dbReference type="Pfam" id="PF00160">
    <property type="entry name" value="Pro_isomerase"/>
    <property type="match status" value="1"/>
</dbReference>